<evidence type="ECO:0000256" key="2">
    <source>
        <dbReference type="SAM" id="MobiDB-lite"/>
    </source>
</evidence>
<reference evidence="3" key="1">
    <citation type="submission" date="2023-10" db="EMBL/GenBank/DDBJ databases">
        <authorList>
            <person name="Chen Y."/>
            <person name="Shah S."/>
            <person name="Dougan E. K."/>
            <person name="Thang M."/>
            <person name="Chan C."/>
        </authorList>
    </citation>
    <scope>NUCLEOTIDE SEQUENCE [LARGE SCALE GENOMIC DNA]</scope>
</reference>
<dbReference type="EMBL" id="CAUYUJ010018114">
    <property type="protein sequence ID" value="CAK0880761.1"/>
    <property type="molecule type" value="Genomic_DNA"/>
</dbReference>
<name>A0ABN9W417_9DINO</name>
<accession>A0ABN9W417</accession>
<feature type="non-terminal residue" evidence="3">
    <location>
        <position position="471"/>
    </location>
</feature>
<comment type="caution">
    <text evidence="3">The sequence shown here is derived from an EMBL/GenBank/DDBJ whole genome shotgun (WGS) entry which is preliminary data.</text>
</comment>
<evidence type="ECO:0000256" key="1">
    <source>
        <dbReference type="SAM" id="Coils"/>
    </source>
</evidence>
<gene>
    <name evidence="3" type="ORF">PCOR1329_LOCUS63806</name>
</gene>
<sequence>MAEEKIPKVTSALEEANLMQVLVTSKEVQRSALHALGSAKAKDSRVALIAMTLRGGAKSFDKVLKMIDSMVALLGEEQASDDAKKAYCEKELDTAEDEKKALDIKLSDLEKAIDDTEESIATLAEEIKALLKGISDLDAQVKEATTAREDENALYKKTMQEDGAAKDILKMAKNRLAKFYAPKMYQPPAQEERSSMGRISEEMSLQQQEASPGPPPETWSAYAKKNEEHGGVIAMMDLLIADLDKEMTMMTTEEKDAQKEYEEFIADAGEKRAADSKSAEQKSGEKAELEAALIKLQQDAKDTTKEAYLKEVEIKDLHMECDWLISTFEVRKEARAGEVDSLKKAKAVLSGADYSLVQTSVRHSDTVVSGHVERAFGVGRSLLPRLAVPSAAGSAAPCRTAEALDDGASSDGACGRSEVIDVPSDAVLVLEKDAAGAPQGCVSALAVRVRLQGLRSGLGASAEPATSGAPK</sequence>
<feature type="coiled-coil region" evidence="1">
    <location>
        <begin position="240"/>
        <end position="306"/>
    </location>
</feature>
<protein>
    <submittedName>
        <fullName evidence="3">Uncharacterized protein</fullName>
    </submittedName>
</protein>
<feature type="coiled-coil region" evidence="1">
    <location>
        <begin position="85"/>
        <end position="133"/>
    </location>
</feature>
<keyword evidence="1" id="KW-0175">Coiled coil</keyword>
<feature type="compositionally biased region" description="Basic and acidic residues" evidence="2">
    <location>
        <begin position="190"/>
        <end position="201"/>
    </location>
</feature>
<organism evidence="3 4">
    <name type="scientific">Prorocentrum cordatum</name>
    <dbReference type="NCBI Taxonomy" id="2364126"/>
    <lineage>
        <taxon>Eukaryota</taxon>
        <taxon>Sar</taxon>
        <taxon>Alveolata</taxon>
        <taxon>Dinophyceae</taxon>
        <taxon>Prorocentrales</taxon>
        <taxon>Prorocentraceae</taxon>
        <taxon>Prorocentrum</taxon>
    </lineage>
</organism>
<feature type="region of interest" description="Disordered" evidence="2">
    <location>
        <begin position="186"/>
        <end position="217"/>
    </location>
</feature>
<evidence type="ECO:0000313" key="3">
    <source>
        <dbReference type="EMBL" id="CAK0880761.1"/>
    </source>
</evidence>
<dbReference type="Proteomes" id="UP001189429">
    <property type="component" value="Unassembled WGS sequence"/>
</dbReference>
<keyword evidence="4" id="KW-1185">Reference proteome</keyword>
<proteinExistence type="predicted"/>
<evidence type="ECO:0000313" key="4">
    <source>
        <dbReference type="Proteomes" id="UP001189429"/>
    </source>
</evidence>